<dbReference type="RefSeq" id="WP_344805518.1">
    <property type="nucleotide sequence ID" value="NZ_BAABAB010000020.1"/>
</dbReference>
<evidence type="ECO:0000256" key="4">
    <source>
        <dbReference type="ARBA" id="ARBA00022989"/>
    </source>
</evidence>
<dbReference type="PRINTS" id="PR01840">
    <property type="entry name" value="TATCFAMILY"/>
</dbReference>
<feature type="transmembrane region" description="Helical" evidence="7">
    <location>
        <begin position="219"/>
        <end position="235"/>
    </location>
</feature>
<evidence type="ECO:0000313" key="10">
    <source>
        <dbReference type="Proteomes" id="UP001501490"/>
    </source>
</evidence>
<keyword evidence="7" id="KW-1003">Cell membrane</keyword>
<name>A0ABP7A380_9ACTN</name>
<keyword evidence="10" id="KW-1185">Reference proteome</keyword>
<dbReference type="Pfam" id="PF00902">
    <property type="entry name" value="TatC"/>
    <property type="match status" value="1"/>
</dbReference>
<evidence type="ECO:0000256" key="1">
    <source>
        <dbReference type="ARBA" id="ARBA00004141"/>
    </source>
</evidence>
<organism evidence="9 10">
    <name type="scientific">Microlunatus ginsengisoli</name>
    <dbReference type="NCBI Taxonomy" id="363863"/>
    <lineage>
        <taxon>Bacteria</taxon>
        <taxon>Bacillati</taxon>
        <taxon>Actinomycetota</taxon>
        <taxon>Actinomycetes</taxon>
        <taxon>Propionibacteriales</taxon>
        <taxon>Propionibacteriaceae</taxon>
        <taxon>Microlunatus</taxon>
    </lineage>
</organism>
<evidence type="ECO:0000256" key="3">
    <source>
        <dbReference type="ARBA" id="ARBA00022927"/>
    </source>
</evidence>
<dbReference type="NCBIfam" id="TIGR00945">
    <property type="entry name" value="tatC"/>
    <property type="match status" value="1"/>
</dbReference>
<keyword evidence="7" id="KW-0813">Transport</keyword>
<feature type="transmembrane region" description="Helical" evidence="7">
    <location>
        <begin position="184"/>
        <end position="207"/>
    </location>
</feature>
<feature type="transmembrane region" description="Helical" evidence="7">
    <location>
        <begin position="241"/>
        <end position="264"/>
    </location>
</feature>
<protein>
    <recommendedName>
        <fullName evidence="7">Sec-independent protein translocase protein TatC</fullName>
    </recommendedName>
</protein>
<feature type="compositionally biased region" description="Low complexity" evidence="8">
    <location>
        <begin position="302"/>
        <end position="320"/>
    </location>
</feature>
<evidence type="ECO:0000256" key="7">
    <source>
        <dbReference type="HAMAP-Rule" id="MF_00902"/>
    </source>
</evidence>
<accession>A0ABP7A380</accession>
<sequence length="344" mass="37227">MPLTIKGRKLSFAWLKPPPAPPDGSMTLFEHLKELRYRLVVASLAIVIATIAAFAFNGFLFQLLIQPYTKAIALAKQTRPDLQADLVIQGATAPFTVSLKISLLAGLILSAPIWLYQIWAFIVPGLLAKEKKWTLIVVGAATPLFIAGIALGYYVMPKGIAVLINFTPDAGVANLQDLGDFLSFMTRLMIVFGLAFEVPLFILLLNVTGILPAKVISKYRSYIIFGVFVFAAVATPTPDAITMLLLATPMVVLVIAAEIIAHALDRSRNRKKAAGEDVIDYTEKDAALKAMEVEDERKVLDTGPGASANGSSTNGSSTNGHRSDSSEAINHSYDPSVERDEDPR</sequence>
<dbReference type="InterPro" id="IPR002033">
    <property type="entry name" value="TatC"/>
</dbReference>
<evidence type="ECO:0000256" key="8">
    <source>
        <dbReference type="SAM" id="MobiDB-lite"/>
    </source>
</evidence>
<dbReference type="EMBL" id="BAABAB010000020">
    <property type="protein sequence ID" value="GAA3624038.1"/>
    <property type="molecule type" value="Genomic_DNA"/>
</dbReference>
<evidence type="ECO:0000256" key="2">
    <source>
        <dbReference type="ARBA" id="ARBA00022692"/>
    </source>
</evidence>
<comment type="subcellular location">
    <subcellularLocation>
        <location evidence="7">Cell membrane</location>
        <topology evidence="7">Multi-pass membrane protein</topology>
    </subcellularLocation>
    <subcellularLocation>
        <location evidence="1">Membrane</location>
        <topology evidence="1">Multi-pass membrane protein</topology>
    </subcellularLocation>
</comment>
<evidence type="ECO:0000256" key="5">
    <source>
        <dbReference type="ARBA" id="ARBA00023010"/>
    </source>
</evidence>
<feature type="transmembrane region" description="Helical" evidence="7">
    <location>
        <begin position="101"/>
        <end position="123"/>
    </location>
</feature>
<proteinExistence type="inferred from homology"/>
<dbReference type="PANTHER" id="PTHR30371">
    <property type="entry name" value="SEC-INDEPENDENT PROTEIN TRANSLOCASE PROTEIN TATC"/>
    <property type="match status" value="1"/>
</dbReference>
<gene>
    <name evidence="7 9" type="primary">tatC</name>
    <name evidence="9" type="ORF">GCM10022236_27980</name>
</gene>
<keyword evidence="5 7" id="KW-0811">Translocation</keyword>
<dbReference type="Proteomes" id="UP001501490">
    <property type="component" value="Unassembled WGS sequence"/>
</dbReference>
<keyword evidence="4 7" id="KW-1133">Transmembrane helix</keyword>
<keyword evidence="2 7" id="KW-0812">Transmembrane</keyword>
<feature type="region of interest" description="Disordered" evidence="8">
    <location>
        <begin position="297"/>
        <end position="344"/>
    </location>
</feature>
<feature type="transmembrane region" description="Helical" evidence="7">
    <location>
        <begin position="39"/>
        <end position="65"/>
    </location>
</feature>
<comment type="caution">
    <text evidence="9">The sequence shown here is derived from an EMBL/GenBank/DDBJ whole genome shotgun (WGS) entry which is preliminary data.</text>
</comment>
<comment type="subunit">
    <text evidence="7">The Tat system comprises two distinct complexes: a TatABC complex, containing multiple copies of TatA, TatB and TatC subunits, and a separate TatA complex, containing only TatA subunits. Substrates initially bind to the TatABC complex, which probably triggers association of the separate TatA complex to form the active translocon.</text>
</comment>
<reference evidence="10" key="1">
    <citation type="journal article" date="2019" name="Int. J. Syst. Evol. Microbiol.">
        <title>The Global Catalogue of Microorganisms (GCM) 10K type strain sequencing project: providing services to taxonomists for standard genome sequencing and annotation.</title>
        <authorList>
            <consortium name="The Broad Institute Genomics Platform"/>
            <consortium name="The Broad Institute Genome Sequencing Center for Infectious Disease"/>
            <person name="Wu L."/>
            <person name="Ma J."/>
        </authorList>
    </citation>
    <scope>NUCLEOTIDE SEQUENCE [LARGE SCALE GENOMIC DNA]</scope>
    <source>
        <strain evidence="10">JCM 16929</strain>
    </source>
</reference>
<comment type="similarity">
    <text evidence="7">Belongs to the TatC family.</text>
</comment>
<dbReference type="PANTHER" id="PTHR30371:SF0">
    <property type="entry name" value="SEC-INDEPENDENT PROTEIN TRANSLOCASE PROTEIN TATC, CHLOROPLASTIC-RELATED"/>
    <property type="match status" value="1"/>
</dbReference>
<feature type="transmembrane region" description="Helical" evidence="7">
    <location>
        <begin position="135"/>
        <end position="156"/>
    </location>
</feature>
<dbReference type="HAMAP" id="MF_00902">
    <property type="entry name" value="TatC"/>
    <property type="match status" value="1"/>
</dbReference>
<keyword evidence="3 7" id="KW-0653">Protein transport</keyword>
<comment type="function">
    <text evidence="7">Part of the twin-arginine translocation (Tat) system that transports large folded proteins containing a characteristic twin-arginine motif in their signal peptide across membranes. Together with TatB, TatC is part of a receptor directly interacting with Tat signal peptides.</text>
</comment>
<evidence type="ECO:0000256" key="6">
    <source>
        <dbReference type="ARBA" id="ARBA00023136"/>
    </source>
</evidence>
<evidence type="ECO:0000313" key="9">
    <source>
        <dbReference type="EMBL" id="GAA3624038.1"/>
    </source>
</evidence>
<keyword evidence="6 7" id="KW-0472">Membrane</keyword>